<evidence type="ECO:0008006" key="4">
    <source>
        <dbReference type="Google" id="ProtNLM"/>
    </source>
</evidence>
<evidence type="ECO:0000256" key="1">
    <source>
        <dbReference type="SAM" id="Phobius"/>
    </source>
</evidence>
<feature type="transmembrane region" description="Helical" evidence="1">
    <location>
        <begin position="70"/>
        <end position="90"/>
    </location>
</feature>
<keyword evidence="1" id="KW-1133">Transmembrane helix</keyword>
<dbReference type="EMBL" id="CP051151">
    <property type="protein sequence ID" value="QLY40147.1"/>
    <property type="molecule type" value="Genomic_DNA"/>
</dbReference>
<dbReference type="RefSeq" id="WP_312030971.1">
    <property type="nucleotide sequence ID" value="NZ_CP051151.1"/>
</dbReference>
<gene>
    <name evidence="2" type="ORF">HF295_04430</name>
</gene>
<proteinExistence type="predicted"/>
<reference evidence="2 3" key="1">
    <citation type="submission" date="2020-04" db="EMBL/GenBank/DDBJ databases">
        <authorList>
            <person name="Zheng R.K."/>
            <person name="Sun C.M."/>
        </authorList>
    </citation>
    <scope>NUCLEOTIDE SEQUENCE [LARGE SCALE GENOMIC DNA]</scope>
    <source>
        <strain evidence="3">zrk29</strain>
    </source>
</reference>
<dbReference type="AlphaFoldDB" id="A0A7L6N4E8"/>
<feature type="transmembrane region" description="Helical" evidence="1">
    <location>
        <begin position="35"/>
        <end position="58"/>
    </location>
</feature>
<dbReference type="KEGG" id="tbk:HF295_04430"/>
<keyword evidence="1" id="KW-0812">Transmembrane</keyword>
<evidence type="ECO:0000313" key="2">
    <source>
        <dbReference type="EMBL" id="QLY40147.1"/>
    </source>
</evidence>
<name>A0A7L6N4E8_9MOLU</name>
<accession>A0A7L6N4E8</accession>
<sequence length="119" mass="14732">MLRFEDRLLKIENKYLHKYEEKKALEKLIKKYDTYVGFHTSTFIWISIYALIHFLSTYFINRDRNLDNPYWYAGLILSGLMFLFFLYRILYYHFFTKKIVNAFLLNWEEKLKVYENNIG</sequence>
<protein>
    <recommendedName>
        <fullName evidence="4">2TM domain-containing protein</fullName>
    </recommendedName>
</protein>
<organism evidence="2 3">
    <name type="scientific">Hujiaoplasma nucleasis</name>
    <dbReference type="NCBI Taxonomy" id="2725268"/>
    <lineage>
        <taxon>Bacteria</taxon>
        <taxon>Bacillati</taxon>
        <taxon>Mycoplasmatota</taxon>
        <taxon>Mollicutes</taxon>
        <taxon>Candidatus Izemoplasmatales</taxon>
        <taxon>Hujiaoplasmataceae</taxon>
        <taxon>Hujiaoplasma</taxon>
    </lineage>
</organism>
<evidence type="ECO:0000313" key="3">
    <source>
        <dbReference type="Proteomes" id="UP000512167"/>
    </source>
</evidence>
<dbReference type="Proteomes" id="UP000512167">
    <property type="component" value="Chromosome"/>
</dbReference>
<keyword evidence="3" id="KW-1185">Reference proteome</keyword>
<keyword evidence="1" id="KW-0472">Membrane</keyword>